<keyword evidence="5 9" id="KW-0442">Lipid degradation</keyword>
<dbReference type="PROSITE" id="PS51210">
    <property type="entry name" value="PLA2C"/>
    <property type="match status" value="1"/>
</dbReference>
<accession>A0A9P8NT96</accession>
<dbReference type="GO" id="GO:0005829">
    <property type="term" value="C:cytosol"/>
    <property type="evidence" value="ECO:0007669"/>
    <property type="project" value="TreeGrafter"/>
</dbReference>
<feature type="chain" id="PRO_5040534563" description="Lysophospholipase" evidence="10">
    <location>
        <begin position="21"/>
        <end position="645"/>
    </location>
</feature>
<dbReference type="SUPFAM" id="SSF52151">
    <property type="entry name" value="FabD/lysophospholipase-like"/>
    <property type="match status" value="1"/>
</dbReference>
<comment type="catalytic activity">
    <reaction evidence="10">
        <text>a 1-acyl-sn-glycero-3-phosphocholine + H2O = sn-glycerol 3-phosphocholine + a fatty acid + H(+)</text>
        <dbReference type="Rhea" id="RHEA:15177"/>
        <dbReference type="ChEBI" id="CHEBI:15377"/>
        <dbReference type="ChEBI" id="CHEBI:15378"/>
        <dbReference type="ChEBI" id="CHEBI:16870"/>
        <dbReference type="ChEBI" id="CHEBI:28868"/>
        <dbReference type="ChEBI" id="CHEBI:58168"/>
        <dbReference type="EC" id="3.1.1.5"/>
    </reaction>
</comment>
<dbReference type="EMBL" id="JAEUBD010001571">
    <property type="protein sequence ID" value="KAH3658972.1"/>
    <property type="molecule type" value="Genomic_DNA"/>
</dbReference>
<feature type="signal peptide" evidence="10">
    <location>
        <begin position="1"/>
        <end position="20"/>
    </location>
</feature>
<reference evidence="12" key="1">
    <citation type="journal article" date="2021" name="Open Biol.">
        <title>Shared evolutionary footprints suggest mitochondrial oxidative damage underlies multiple complex I losses in fungi.</title>
        <authorList>
            <person name="Schikora-Tamarit M.A."/>
            <person name="Marcet-Houben M."/>
            <person name="Nosek J."/>
            <person name="Gabaldon T."/>
        </authorList>
    </citation>
    <scope>NUCLEOTIDE SEQUENCE</scope>
    <source>
        <strain evidence="12">NCAIM Y.01608</strain>
    </source>
</reference>
<keyword evidence="13" id="KW-1185">Reference proteome</keyword>
<evidence type="ECO:0000313" key="12">
    <source>
        <dbReference type="EMBL" id="KAH3658972.1"/>
    </source>
</evidence>
<dbReference type="PANTHER" id="PTHR10728">
    <property type="entry name" value="CYTOSOLIC PHOSPHOLIPASE A2"/>
    <property type="match status" value="1"/>
</dbReference>
<dbReference type="InterPro" id="IPR016035">
    <property type="entry name" value="Acyl_Trfase/lysoPLipase"/>
</dbReference>
<dbReference type="GO" id="GO:0005576">
    <property type="term" value="C:extracellular region"/>
    <property type="evidence" value="ECO:0007669"/>
    <property type="project" value="TreeGrafter"/>
</dbReference>
<comment type="function">
    <text evidence="8">Catalyzes the release of fatty acids from lysophospholipids. Phospholipase B may well contribute to pathogenicity by abetting the fungus in damaging and traversing host cell membranes, processes which likely increase the rapidity of disseminated infection.</text>
</comment>
<dbReference type="GO" id="GO:0046475">
    <property type="term" value="P:glycerophospholipid catabolic process"/>
    <property type="evidence" value="ECO:0007669"/>
    <property type="project" value="TreeGrafter"/>
</dbReference>
<evidence type="ECO:0000256" key="7">
    <source>
        <dbReference type="ARBA" id="ARBA00023180"/>
    </source>
</evidence>
<evidence type="ECO:0000256" key="6">
    <source>
        <dbReference type="ARBA" id="ARBA00023098"/>
    </source>
</evidence>
<keyword evidence="3 10" id="KW-0732">Signal</keyword>
<protein>
    <recommendedName>
        <fullName evidence="2 10">Lysophospholipase</fullName>
        <ecNumber evidence="2 10">3.1.1.5</ecNumber>
    </recommendedName>
</protein>
<dbReference type="GO" id="GO:0005886">
    <property type="term" value="C:plasma membrane"/>
    <property type="evidence" value="ECO:0007669"/>
    <property type="project" value="TreeGrafter"/>
</dbReference>
<feature type="domain" description="PLA2c" evidence="11">
    <location>
        <begin position="38"/>
        <end position="593"/>
    </location>
</feature>
<keyword evidence="4 9" id="KW-0378">Hydrolase</keyword>
<evidence type="ECO:0000256" key="5">
    <source>
        <dbReference type="ARBA" id="ARBA00022963"/>
    </source>
</evidence>
<dbReference type="AlphaFoldDB" id="A0A9P8NT96"/>
<evidence type="ECO:0000313" key="13">
    <source>
        <dbReference type="Proteomes" id="UP000788993"/>
    </source>
</evidence>
<dbReference type="GO" id="GO:0004623">
    <property type="term" value="F:phospholipase A2 activity"/>
    <property type="evidence" value="ECO:0007669"/>
    <property type="project" value="TreeGrafter"/>
</dbReference>
<gene>
    <name evidence="12" type="ORF">OGATHE_006698</name>
</gene>
<dbReference type="SMART" id="SM00022">
    <property type="entry name" value="PLAc"/>
    <property type="match status" value="1"/>
</dbReference>
<evidence type="ECO:0000259" key="11">
    <source>
        <dbReference type="PROSITE" id="PS51210"/>
    </source>
</evidence>
<dbReference type="Proteomes" id="UP000788993">
    <property type="component" value="Unassembled WGS sequence"/>
</dbReference>
<keyword evidence="7" id="KW-0325">Glycoprotein</keyword>
<evidence type="ECO:0000256" key="8">
    <source>
        <dbReference type="ARBA" id="ARBA00059407"/>
    </source>
</evidence>
<reference evidence="12" key="2">
    <citation type="submission" date="2021-01" db="EMBL/GenBank/DDBJ databases">
        <authorList>
            <person name="Schikora-Tamarit M.A."/>
        </authorList>
    </citation>
    <scope>NUCLEOTIDE SEQUENCE</scope>
    <source>
        <strain evidence="12">NCAIM Y.01608</strain>
    </source>
</reference>
<organism evidence="12 13">
    <name type="scientific">Ogataea polymorpha</name>
    <dbReference type="NCBI Taxonomy" id="460523"/>
    <lineage>
        <taxon>Eukaryota</taxon>
        <taxon>Fungi</taxon>
        <taxon>Dikarya</taxon>
        <taxon>Ascomycota</taxon>
        <taxon>Saccharomycotina</taxon>
        <taxon>Pichiomycetes</taxon>
        <taxon>Pichiales</taxon>
        <taxon>Pichiaceae</taxon>
        <taxon>Ogataea</taxon>
    </lineage>
</organism>
<dbReference type="FunFam" id="3.40.1090.10:FF:000010">
    <property type="entry name" value="Lysophospholipase"/>
    <property type="match status" value="1"/>
</dbReference>
<comment type="similarity">
    <text evidence="1 10">Belongs to the lysophospholipase family.</text>
</comment>
<proteinExistence type="inferred from homology"/>
<dbReference type="GO" id="GO:0004622">
    <property type="term" value="F:phosphatidylcholine lysophospholipase activity"/>
    <property type="evidence" value="ECO:0007669"/>
    <property type="project" value="UniProtKB-EC"/>
</dbReference>
<dbReference type="EC" id="3.1.1.5" evidence="2 10"/>
<name>A0A9P8NT96_9ASCO</name>
<keyword evidence="6 9" id="KW-0443">Lipid metabolism</keyword>
<evidence type="ECO:0000256" key="1">
    <source>
        <dbReference type="ARBA" id="ARBA00008780"/>
    </source>
</evidence>
<evidence type="ECO:0000256" key="3">
    <source>
        <dbReference type="ARBA" id="ARBA00022729"/>
    </source>
</evidence>
<comment type="caution">
    <text evidence="12">The sequence shown here is derived from an EMBL/GenBank/DDBJ whole genome shotgun (WGS) entry which is preliminary data.</text>
</comment>
<dbReference type="Pfam" id="PF01735">
    <property type="entry name" value="PLA2_B"/>
    <property type="match status" value="1"/>
</dbReference>
<dbReference type="PANTHER" id="PTHR10728:SF33">
    <property type="entry name" value="LYSOPHOSPHOLIPASE 1-RELATED"/>
    <property type="match status" value="1"/>
</dbReference>
<dbReference type="Gene3D" id="3.40.1090.10">
    <property type="entry name" value="Cytosolic phospholipase A2 catalytic domain"/>
    <property type="match status" value="1"/>
</dbReference>
<dbReference type="GO" id="GO:0005783">
    <property type="term" value="C:endoplasmic reticulum"/>
    <property type="evidence" value="ECO:0007669"/>
    <property type="project" value="TreeGrafter"/>
</dbReference>
<evidence type="ECO:0000256" key="2">
    <source>
        <dbReference type="ARBA" id="ARBA00013274"/>
    </source>
</evidence>
<evidence type="ECO:0000256" key="9">
    <source>
        <dbReference type="PROSITE-ProRule" id="PRU00555"/>
    </source>
</evidence>
<sequence length="645" mass="71758">MHYSILLLLSLANAWSPTNSYAPGKVECPSYLNNSEYNTDDKRGFIRAANSLSEQEQDWLAGRENITNENLRWFLNLANMTDFDTDDFMAKLAEESENNDTILATPRIGLAFSGGGYRAMLGAAGQISGLDNRTDGCYEHGLPILSAVTYIAGLSGGSWFLSTLAFNNWTSAQDILDQTGQDNATWDLTDSILSDGGLFDTLGYWNSISDDVQAKEDAGFDITLTDPWGRALSHQFFPTLEDYGASMTFSSLRDFPVFKNYEMPFPIVVADGRTPGTEIISSNSTVFEITPFEIGSWDPSLYTFADLKYIGTNITNGKPVDSCIGGYDNTGYIFGTSSSLFNEVLLELNSSSTSSFLASLFEDFLDHIGFDENDIAVYKPNPFYKSEWAALDSIVSSETLDLVDGGEDYQNIPLSPLLQPERQVDAVFAFDNSYDTDTHWPNGTSLVYTYQRQFGSQANHTAFPYVPDQATFLNQNLTAKPTFFGCYASNLTDLMDELETNYVPPLIIYIANRPYSYYTNTSTYQMSYTDDEKIGFFQNGFEVTTRNNLTIDEEFRACIGCAVLQRSRERLGYSLGDQCQRCFDTYCWDGTIDSDEATIGVNFTDSGLTLQSEETNATSGSVRLGFDYFTAKFVVMASVLCLVLF</sequence>
<evidence type="ECO:0000256" key="4">
    <source>
        <dbReference type="ARBA" id="ARBA00022801"/>
    </source>
</evidence>
<evidence type="ECO:0000256" key="10">
    <source>
        <dbReference type="RuleBase" id="RU362103"/>
    </source>
</evidence>
<dbReference type="InterPro" id="IPR002642">
    <property type="entry name" value="LysoPLipase_cat_dom"/>
</dbReference>